<dbReference type="Gene3D" id="2.40.160.20">
    <property type="match status" value="1"/>
</dbReference>
<dbReference type="PRINTS" id="PR01021">
    <property type="entry name" value="OMPADOMAIN"/>
</dbReference>
<dbReference type="Gene3D" id="3.30.1330.60">
    <property type="entry name" value="OmpA-like domain"/>
    <property type="match status" value="1"/>
</dbReference>
<feature type="chain" id="PRO_5047087423" description="OmpA-like domain-containing protein" evidence="10">
    <location>
        <begin position="26"/>
        <end position="369"/>
    </location>
</feature>
<keyword evidence="8" id="KW-0998">Cell outer membrane</keyword>
<proteinExistence type="predicted"/>
<dbReference type="InterPro" id="IPR011250">
    <property type="entry name" value="OMP/PagP_B-barrel"/>
</dbReference>
<dbReference type="InterPro" id="IPR006665">
    <property type="entry name" value="OmpA-like"/>
</dbReference>
<dbReference type="InterPro" id="IPR006664">
    <property type="entry name" value="OMP_bac"/>
</dbReference>
<evidence type="ECO:0000256" key="1">
    <source>
        <dbReference type="ARBA" id="ARBA00004571"/>
    </source>
</evidence>
<organism evidence="12 13">
    <name type="scientific">Thalassotalea loyana</name>
    <dbReference type="NCBI Taxonomy" id="280483"/>
    <lineage>
        <taxon>Bacteria</taxon>
        <taxon>Pseudomonadati</taxon>
        <taxon>Pseudomonadota</taxon>
        <taxon>Gammaproteobacteria</taxon>
        <taxon>Alteromonadales</taxon>
        <taxon>Colwelliaceae</taxon>
        <taxon>Thalassotalea</taxon>
    </lineage>
</organism>
<gene>
    <name evidence="12" type="ORF">tloyanaT_16000</name>
</gene>
<evidence type="ECO:0000256" key="8">
    <source>
        <dbReference type="ARBA" id="ARBA00023237"/>
    </source>
</evidence>
<keyword evidence="6" id="KW-0626">Porin</keyword>
<dbReference type="PANTHER" id="PTHR30329:SF21">
    <property type="entry name" value="LIPOPROTEIN YIAD-RELATED"/>
    <property type="match status" value="1"/>
</dbReference>
<keyword evidence="7 9" id="KW-0472">Membrane</keyword>
<keyword evidence="4" id="KW-0812">Transmembrane</keyword>
<keyword evidence="5" id="KW-0406">Ion transport</keyword>
<keyword evidence="2" id="KW-0813">Transport</keyword>
<evidence type="ECO:0000313" key="12">
    <source>
        <dbReference type="EMBL" id="GLX85348.1"/>
    </source>
</evidence>
<comment type="caution">
    <text evidence="12">The sequence shown here is derived from an EMBL/GenBank/DDBJ whole genome shotgun (WGS) entry which is preliminary data.</text>
</comment>
<dbReference type="Pfam" id="PF00691">
    <property type="entry name" value="OmpA"/>
    <property type="match status" value="1"/>
</dbReference>
<dbReference type="EMBL" id="BSSV01000003">
    <property type="protein sequence ID" value="GLX85348.1"/>
    <property type="molecule type" value="Genomic_DNA"/>
</dbReference>
<comment type="subcellular location">
    <subcellularLocation>
        <location evidence="1">Cell outer membrane</location>
        <topology evidence="1">Multi-pass membrane protein</topology>
    </subcellularLocation>
</comment>
<dbReference type="Proteomes" id="UP001157134">
    <property type="component" value="Unassembled WGS sequence"/>
</dbReference>
<dbReference type="RefSeq" id="WP_284297369.1">
    <property type="nucleotide sequence ID" value="NZ_BSSV01000003.1"/>
</dbReference>
<accession>A0ABQ6HB54</accession>
<dbReference type="PROSITE" id="PS51123">
    <property type="entry name" value="OMPA_2"/>
    <property type="match status" value="1"/>
</dbReference>
<evidence type="ECO:0000256" key="10">
    <source>
        <dbReference type="SAM" id="SignalP"/>
    </source>
</evidence>
<protein>
    <recommendedName>
        <fullName evidence="11">OmpA-like domain-containing protein</fullName>
    </recommendedName>
</protein>
<keyword evidence="10" id="KW-0732">Signal</keyword>
<feature type="domain" description="OmpA-like" evidence="11">
    <location>
        <begin position="245"/>
        <end position="363"/>
    </location>
</feature>
<evidence type="ECO:0000259" key="11">
    <source>
        <dbReference type="PROSITE" id="PS51123"/>
    </source>
</evidence>
<evidence type="ECO:0000256" key="5">
    <source>
        <dbReference type="ARBA" id="ARBA00023065"/>
    </source>
</evidence>
<dbReference type="SUPFAM" id="SSF103088">
    <property type="entry name" value="OmpA-like"/>
    <property type="match status" value="1"/>
</dbReference>
<evidence type="ECO:0000256" key="4">
    <source>
        <dbReference type="ARBA" id="ARBA00022692"/>
    </source>
</evidence>
<dbReference type="SUPFAM" id="SSF56925">
    <property type="entry name" value="OMPA-like"/>
    <property type="match status" value="1"/>
</dbReference>
<evidence type="ECO:0000256" key="2">
    <source>
        <dbReference type="ARBA" id="ARBA00022448"/>
    </source>
</evidence>
<sequence length="369" mass="40135">MIKQKFVKSIAACVVSAALTTSALADNTPNAEDLVGHFYGGFHGAYLKADNDRKATSDVNSTLDEATGFGLELGHRFTPKWEGRLAYTNLSDVETKSDAFEADDGALYSFDLLYFPTAKNFYGKGGLDMINLESKELSVNLGAGYRHYFTESFAGYIEGGAHYQFDANMKDLSSRLGLIYFFGVDSKKPAKSAAPVAAAAAATKPVVAPKPKTKDTDKDGVFDSDDLCANTPMSDKVDSEGCTIFTEKTASMELVVNFDNNKSVVKDEYLSEIERAANFLKKYPHVNLVIEGHTSAQGAAAYNKKLSQKRADAVVEKLVSEFGIDADRLTAVGYGEERLLDASNSSMAHKANRRIQAVVETRVKEAVKR</sequence>
<evidence type="ECO:0000256" key="7">
    <source>
        <dbReference type="ARBA" id="ARBA00023136"/>
    </source>
</evidence>
<keyword evidence="3" id="KW-1134">Transmembrane beta strand</keyword>
<name>A0ABQ6HB54_9GAMM</name>
<evidence type="ECO:0000256" key="9">
    <source>
        <dbReference type="PROSITE-ProRule" id="PRU00473"/>
    </source>
</evidence>
<dbReference type="InterPro" id="IPR036737">
    <property type="entry name" value="OmpA-like_sf"/>
</dbReference>
<feature type="signal peptide" evidence="10">
    <location>
        <begin position="1"/>
        <end position="25"/>
    </location>
</feature>
<dbReference type="PANTHER" id="PTHR30329">
    <property type="entry name" value="STATOR ELEMENT OF FLAGELLAR MOTOR COMPLEX"/>
    <property type="match status" value="1"/>
</dbReference>
<reference evidence="12 13" key="1">
    <citation type="submission" date="2023-03" db="EMBL/GenBank/DDBJ databases">
        <title>Thalassotalea loyana LMG 22536T draft genome sequence.</title>
        <authorList>
            <person name="Sawabe T."/>
        </authorList>
    </citation>
    <scope>NUCLEOTIDE SEQUENCE [LARGE SCALE GENOMIC DNA]</scope>
    <source>
        <strain evidence="12 13">LMG 22536</strain>
    </source>
</reference>
<dbReference type="CDD" id="cd07185">
    <property type="entry name" value="OmpA_C-like"/>
    <property type="match status" value="1"/>
</dbReference>
<evidence type="ECO:0000256" key="3">
    <source>
        <dbReference type="ARBA" id="ARBA00022452"/>
    </source>
</evidence>
<evidence type="ECO:0000313" key="13">
    <source>
        <dbReference type="Proteomes" id="UP001157134"/>
    </source>
</evidence>
<evidence type="ECO:0000256" key="6">
    <source>
        <dbReference type="ARBA" id="ARBA00023114"/>
    </source>
</evidence>
<dbReference type="InterPro" id="IPR050330">
    <property type="entry name" value="Bact_OuterMem_StrucFunc"/>
</dbReference>
<keyword evidence="13" id="KW-1185">Reference proteome</keyword>